<organism evidence="1 2">
    <name type="scientific">Knoellia subterranea KCTC 19937</name>
    <dbReference type="NCBI Taxonomy" id="1385521"/>
    <lineage>
        <taxon>Bacteria</taxon>
        <taxon>Bacillati</taxon>
        <taxon>Actinomycetota</taxon>
        <taxon>Actinomycetes</taxon>
        <taxon>Micrococcales</taxon>
        <taxon>Intrasporangiaceae</taxon>
        <taxon>Knoellia</taxon>
    </lineage>
</organism>
<sequence length="77" mass="8015">MGAKIAFYAVAKAAGMDESARMDELAAGTCTRIESGKPGDVGPWLKDEFRLEGDTAAKVAISAIAFQCPEYSSQVGG</sequence>
<evidence type="ECO:0000313" key="2">
    <source>
        <dbReference type="Proteomes" id="UP000030011"/>
    </source>
</evidence>
<evidence type="ECO:0000313" key="1">
    <source>
        <dbReference type="EMBL" id="KGN37591.1"/>
    </source>
</evidence>
<accession>A0A0A0JPS3</accession>
<dbReference type="AlphaFoldDB" id="A0A0A0JPS3"/>
<dbReference type="Proteomes" id="UP000030011">
    <property type="component" value="Unassembled WGS sequence"/>
</dbReference>
<name>A0A0A0JPS3_9MICO</name>
<reference evidence="1 2" key="1">
    <citation type="submission" date="2013-08" db="EMBL/GenBank/DDBJ databases">
        <title>The genome sequence of Knoellia subterranea.</title>
        <authorList>
            <person name="Zhu W."/>
            <person name="Wang G."/>
        </authorList>
    </citation>
    <scope>NUCLEOTIDE SEQUENCE [LARGE SCALE GENOMIC DNA]</scope>
    <source>
        <strain evidence="1 2">KCTC 19937</strain>
    </source>
</reference>
<keyword evidence="2" id="KW-1185">Reference proteome</keyword>
<proteinExistence type="predicted"/>
<gene>
    <name evidence="1" type="ORF">N803_14045</name>
</gene>
<protein>
    <recommendedName>
        <fullName evidence="3">DUF732 domain-containing protein</fullName>
    </recommendedName>
</protein>
<dbReference type="OrthoDB" id="4843816at2"/>
<dbReference type="RefSeq" id="WP_035904897.1">
    <property type="nucleotide sequence ID" value="NZ_AVPK01000005.1"/>
</dbReference>
<evidence type="ECO:0008006" key="3">
    <source>
        <dbReference type="Google" id="ProtNLM"/>
    </source>
</evidence>
<comment type="caution">
    <text evidence="1">The sequence shown here is derived from an EMBL/GenBank/DDBJ whole genome shotgun (WGS) entry which is preliminary data.</text>
</comment>
<dbReference type="EMBL" id="AVPK01000005">
    <property type="protein sequence ID" value="KGN37591.1"/>
    <property type="molecule type" value="Genomic_DNA"/>
</dbReference>